<evidence type="ECO:0000313" key="1">
    <source>
        <dbReference type="EMBL" id="EEG29832.1"/>
    </source>
</evidence>
<protein>
    <submittedName>
        <fullName evidence="1">Uncharacterized protein</fullName>
    </submittedName>
</protein>
<organism evidence="1 2">
    <name type="scientific">[Clostridium] methylpentosum DSM 5476</name>
    <dbReference type="NCBI Taxonomy" id="537013"/>
    <lineage>
        <taxon>Bacteria</taxon>
        <taxon>Bacillati</taxon>
        <taxon>Bacillota</taxon>
        <taxon>Clostridia</taxon>
        <taxon>Eubacteriales</taxon>
        <taxon>Oscillospiraceae</taxon>
        <taxon>Oscillospiraceae incertae sedis</taxon>
    </lineage>
</organism>
<evidence type="ECO:0000313" key="2">
    <source>
        <dbReference type="Proteomes" id="UP000003340"/>
    </source>
</evidence>
<dbReference type="STRING" id="537013.CLOSTMETH_02579"/>
<reference evidence="1 2" key="2">
    <citation type="submission" date="2009-02" db="EMBL/GenBank/DDBJ databases">
        <title>Draft genome sequence of Clostridium methylpentosum (DSM 5476).</title>
        <authorList>
            <person name="Sudarsanam P."/>
            <person name="Ley R."/>
            <person name="Guruge J."/>
            <person name="Turnbaugh P.J."/>
            <person name="Mahowald M."/>
            <person name="Liep D."/>
            <person name="Gordon J."/>
        </authorList>
    </citation>
    <scope>NUCLEOTIDE SEQUENCE [LARGE SCALE GENOMIC DNA]</scope>
    <source>
        <strain evidence="1 2">DSM 5476</strain>
    </source>
</reference>
<proteinExistence type="predicted"/>
<dbReference type="Proteomes" id="UP000003340">
    <property type="component" value="Unassembled WGS sequence"/>
</dbReference>
<keyword evidence="2" id="KW-1185">Reference proteome</keyword>
<gene>
    <name evidence="1" type="ORF">CLOSTMETH_02579</name>
</gene>
<dbReference type="AlphaFoldDB" id="C0EFD7"/>
<accession>C0EFD7</accession>
<name>C0EFD7_9FIRM</name>
<dbReference type="HOGENOM" id="CLU_2988602_0_0_9"/>
<comment type="caution">
    <text evidence="1">The sequence shown here is derived from an EMBL/GenBank/DDBJ whole genome shotgun (WGS) entry which is preliminary data.</text>
</comment>
<dbReference type="EMBL" id="ACEC01000088">
    <property type="protein sequence ID" value="EEG29832.1"/>
    <property type="molecule type" value="Genomic_DNA"/>
</dbReference>
<sequence length="57" mass="6366">MGKILTVFLVSQTLELMEQSTGENYGWLLELFGASCTGPRKEKRKTVLFGASDKRSI</sequence>
<reference evidence="1 2" key="1">
    <citation type="submission" date="2009-01" db="EMBL/GenBank/DDBJ databases">
        <authorList>
            <person name="Fulton L."/>
            <person name="Clifton S."/>
            <person name="Fulton B."/>
            <person name="Xu J."/>
            <person name="Minx P."/>
            <person name="Pepin K.H."/>
            <person name="Johnson M."/>
            <person name="Bhonagiri V."/>
            <person name="Nash W.E."/>
            <person name="Mardis E.R."/>
            <person name="Wilson R.K."/>
        </authorList>
    </citation>
    <scope>NUCLEOTIDE SEQUENCE [LARGE SCALE GENOMIC DNA]</scope>
    <source>
        <strain evidence="1 2">DSM 5476</strain>
    </source>
</reference>